<evidence type="ECO:0000256" key="7">
    <source>
        <dbReference type="ARBA" id="ARBA00022840"/>
    </source>
</evidence>
<evidence type="ECO:0000313" key="12">
    <source>
        <dbReference type="EMBL" id="EAJ9198228.1"/>
    </source>
</evidence>
<evidence type="ECO:0000256" key="8">
    <source>
        <dbReference type="PIRSR" id="PIRSR035805-1"/>
    </source>
</evidence>
<evidence type="ECO:0000256" key="6">
    <source>
        <dbReference type="ARBA" id="ARBA00022777"/>
    </source>
</evidence>
<name>A0A644S9Z0_CAMCO</name>
<comment type="caution">
    <text evidence="12">The sequence shown here is derived from an EMBL/GenBank/DDBJ whole genome shotgun (WGS) entry which is preliminary data.</text>
</comment>
<protein>
    <recommendedName>
        <fullName evidence="2 10">Thymidine kinase</fullName>
        <ecNumber evidence="2 10">2.7.1.21</ecNumber>
    </recommendedName>
</protein>
<keyword evidence="6 10" id="KW-0418">Kinase</keyword>
<dbReference type="Pfam" id="PF00265">
    <property type="entry name" value="TK"/>
    <property type="match status" value="1"/>
</dbReference>
<dbReference type="EC" id="2.7.1.21" evidence="2 10"/>
<proteinExistence type="inferred from homology"/>
<feature type="binding site" evidence="9">
    <location>
        <position position="153"/>
    </location>
    <ligand>
        <name>substrate</name>
    </ligand>
</feature>
<keyword evidence="4 10" id="KW-0808">Transferase</keyword>
<keyword evidence="5 10" id="KW-0547">Nucleotide-binding</keyword>
<dbReference type="PANTHER" id="PTHR11441">
    <property type="entry name" value="THYMIDINE KINASE"/>
    <property type="match status" value="1"/>
</dbReference>
<evidence type="ECO:0000256" key="10">
    <source>
        <dbReference type="RuleBase" id="RU000544"/>
    </source>
</evidence>
<dbReference type="PANTHER" id="PTHR11441:SF0">
    <property type="entry name" value="THYMIDINE KINASE, CYTOSOLIC"/>
    <property type="match status" value="1"/>
</dbReference>
<dbReference type="PIRSF" id="PIRSF035805">
    <property type="entry name" value="TK_cell"/>
    <property type="match status" value="1"/>
</dbReference>
<dbReference type="InterPro" id="IPR001267">
    <property type="entry name" value="Thymidine_kinase"/>
</dbReference>
<sequence>MLKMILGTMKAGKSAKIIEEASNILFQDEVIIIRPSCDTREFFTRKHKNSDLQNFTFGNENTSLDSYSFIFVDEIQFFKKDFLEKIINLSRKKEIFITVAGLINDVKGNSWDNVETLKSYADEILHLKADCDRCGKKESAAFHVGDGGINNNYFVFCEECYKM</sequence>
<dbReference type="AlphaFoldDB" id="A0A644S9Z0"/>
<accession>A0A644S9Z0</accession>
<dbReference type="Gene3D" id="3.40.50.300">
    <property type="entry name" value="P-loop containing nucleotide triphosphate hydrolases"/>
    <property type="match status" value="1"/>
</dbReference>
<dbReference type="GO" id="GO:0071897">
    <property type="term" value="P:DNA biosynthetic process"/>
    <property type="evidence" value="ECO:0007669"/>
    <property type="project" value="UniProtKB-KW"/>
</dbReference>
<evidence type="ECO:0000256" key="4">
    <source>
        <dbReference type="ARBA" id="ARBA00022679"/>
    </source>
</evidence>
<comment type="catalytic activity">
    <reaction evidence="10">
        <text>thymidine + ATP = dTMP + ADP + H(+)</text>
        <dbReference type="Rhea" id="RHEA:19129"/>
        <dbReference type="ChEBI" id="CHEBI:15378"/>
        <dbReference type="ChEBI" id="CHEBI:17748"/>
        <dbReference type="ChEBI" id="CHEBI:30616"/>
        <dbReference type="ChEBI" id="CHEBI:63528"/>
        <dbReference type="ChEBI" id="CHEBI:456216"/>
        <dbReference type="EC" id="2.7.1.21"/>
    </reaction>
</comment>
<evidence type="ECO:0000256" key="3">
    <source>
        <dbReference type="ARBA" id="ARBA00022634"/>
    </source>
</evidence>
<dbReference type="GO" id="GO:0004797">
    <property type="term" value="F:thymidine kinase activity"/>
    <property type="evidence" value="ECO:0007669"/>
    <property type="project" value="UniProtKB-EC"/>
</dbReference>
<evidence type="ECO:0000256" key="2">
    <source>
        <dbReference type="ARBA" id="ARBA00012118"/>
    </source>
</evidence>
<comment type="similarity">
    <text evidence="1 11">Belongs to the thymidine kinase family.</text>
</comment>
<gene>
    <name evidence="12" type="ORF">BZ274_08685</name>
</gene>
<dbReference type="GO" id="GO:0046104">
    <property type="term" value="P:thymidine metabolic process"/>
    <property type="evidence" value="ECO:0007669"/>
    <property type="project" value="TreeGrafter"/>
</dbReference>
<feature type="active site" description="Proton acceptor" evidence="8">
    <location>
        <position position="74"/>
    </location>
</feature>
<keyword evidence="7 10" id="KW-0067">ATP-binding</keyword>
<dbReference type="EMBL" id="AACBVJ010000023">
    <property type="protein sequence ID" value="EAJ9198228.1"/>
    <property type="molecule type" value="Genomic_DNA"/>
</dbReference>
<evidence type="ECO:0000256" key="11">
    <source>
        <dbReference type="RuleBase" id="RU004165"/>
    </source>
</evidence>
<evidence type="ECO:0000313" key="13">
    <source>
        <dbReference type="Proteomes" id="UP000382436"/>
    </source>
</evidence>
<keyword evidence="3 10" id="KW-0237">DNA synthesis</keyword>
<dbReference type="SUPFAM" id="SSF52540">
    <property type="entry name" value="P-loop containing nucleoside triphosphate hydrolases"/>
    <property type="match status" value="1"/>
</dbReference>
<dbReference type="Proteomes" id="UP000382436">
    <property type="component" value="Unassembled WGS sequence"/>
</dbReference>
<organism evidence="12 13">
    <name type="scientific">Campylobacter coli</name>
    <dbReference type="NCBI Taxonomy" id="195"/>
    <lineage>
        <taxon>Bacteria</taxon>
        <taxon>Pseudomonadati</taxon>
        <taxon>Campylobacterota</taxon>
        <taxon>Epsilonproteobacteria</taxon>
        <taxon>Campylobacterales</taxon>
        <taxon>Campylobacteraceae</taxon>
        <taxon>Campylobacter</taxon>
    </lineage>
</organism>
<dbReference type="InterPro" id="IPR027417">
    <property type="entry name" value="P-loop_NTPase"/>
</dbReference>
<reference evidence="12 13" key="1">
    <citation type="submission" date="2018-05" db="EMBL/GenBank/DDBJ databases">
        <authorList>
            <consortium name="PulseNet: The National Subtyping Network for Foodborne Disease Surveillance"/>
            <person name="Tarr C.L."/>
            <person name="Trees E."/>
            <person name="Katz L.S."/>
            <person name="Carleton-Romer H.A."/>
            <person name="Stroika S."/>
            <person name="Kucerova Z."/>
            <person name="Roache K.F."/>
            <person name="Sabol A.L."/>
            <person name="Besser J."/>
            <person name="Gerner-Smidt P."/>
        </authorList>
    </citation>
    <scope>NUCLEOTIDE SEQUENCE [LARGE SCALE GENOMIC DNA]</scope>
    <source>
        <strain evidence="12 13">PNUSAC001435</strain>
    </source>
</reference>
<dbReference type="GO" id="GO:0005524">
    <property type="term" value="F:ATP binding"/>
    <property type="evidence" value="ECO:0007669"/>
    <property type="project" value="UniProtKB-KW"/>
</dbReference>
<evidence type="ECO:0000256" key="9">
    <source>
        <dbReference type="PIRSR" id="PIRSR035805-2"/>
    </source>
</evidence>
<evidence type="ECO:0000256" key="1">
    <source>
        <dbReference type="ARBA" id="ARBA00007587"/>
    </source>
</evidence>
<evidence type="ECO:0000256" key="5">
    <source>
        <dbReference type="ARBA" id="ARBA00022741"/>
    </source>
</evidence>